<accession>A0ABW3LED0</accession>
<feature type="transmembrane region" description="Helical" evidence="1">
    <location>
        <begin position="77"/>
        <end position="97"/>
    </location>
</feature>
<dbReference type="InterPro" id="IPR038750">
    <property type="entry name" value="YczE/YyaS-like"/>
</dbReference>
<organism evidence="2 3">
    <name type="scientific">Metaplanococcus flavidus</name>
    <dbReference type="NCBI Taxonomy" id="569883"/>
    <lineage>
        <taxon>Bacteria</taxon>
        <taxon>Bacillati</taxon>
        <taxon>Bacillota</taxon>
        <taxon>Bacilli</taxon>
        <taxon>Bacillales</taxon>
        <taxon>Caryophanaceae</taxon>
        <taxon>Metaplanococcus</taxon>
    </lineage>
</organism>
<feature type="transmembrane region" description="Helical" evidence="1">
    <location>
        <begin position="7"/>
        <end position="27"/>
    </location>
</feature>
<evidence type="ECO:0000313" key="2">
    <source>
        <dbReference type="EMBL" id="MFD1032970.1"/>
    </source>
</evidence>
<dbReference type="Pfam" id="PF19700">
    <property type="entry name" value="DUF6198"/>
    <property type="match status" value="1"/>
</dbReference>
<evidence type="ECO:0000256" key="1">
    <source>
        <dbReference type="SAM" id="Phobius"/>
    </source>
</evidence>
<feature type="transmembrane region" description="Helical" evidence="1">
    <location>
        <begin position="47"/>
        <end position="70"/>
    </location>
</feature>
<feature type="transmembrane region" description="Helical" evidence="1">
    <location>
        <begin position="137"/>
        <end position="156"/>
    </location>
</feature>
<dbReference type="PANTHER" id="PTHR40078">
    <property type="entry name" value="INTEGRAL MEMBRANE PROTEIN-RELATED"/>
    <property type="match status" value="1"/>
</dbReference>
<dbReference type="PANTHER" id="PTHR40078:SF1">
    <property type="entry name" value="INTEGRAL MEMBRANE PROTEIN"/>
    <property type="match status" value="1"/>
</dbReference>
<keyword evidence="1" id="KW-0472">Membrane</keyword>
<keyword evidence="1" id="KW-0812">Transmembrane</keyword>
<protein>
    <submittedName>
        <fullName evidence="2">YitT family protein</fullName>
    </submittedName>
</protein>
<sequence>MSVSMYYRWLFFLVGMMILGLGITMTIKGDRLGIGPWDVLHVGLYQNFGLTIGTWAIIAGFVLISVTSLVRRRWPQWGTLLNMVSIGLFIDLFNFLIPDIESMAGQVLIFSAGIVVMGYGVGMYVAPKMGAGPRDDLMLILVHKTGLSVSVIRTAIEVSVAVIGWLLGGPIGIGTVIIALLLGRIVQISLLQCEALLKRLILKHQEELPPILKL</sequence>
<feature type="transmembrane region" description="Helical" evidence="1">
    <location>
        <begin position="162"/>
        <end position="182"/>
    </location>
</feature>
<evidence type="ECO:0000313" key="3">
    <source>
        <dbReference type="Proteomes" id="UP001597109"/>
    </source>
</evidence>
<name>A0ABW3LED0_9BACL</name>
<feature type="transmembrane region" description="Helical" evidence="1">
    <location>
        <begin position="103"/>
        <end position="125"/>
    </location>
</feature>
<dbReference type="RefSeq" id="WP_144841286.1">
    <property type="nucleotide sequence ID" value="NZ_JBHTKI010000050.1"/>
</dbReference>
<keyword evidence="3" id="KW-1185">Reference proteome</keyword>
<dbReference type="EMBL" id="JBHTKI010000050">
    <property type="protein sequence ID" value="MFD1032970.1"/>
    <property type="molecule type" value="Genomic_DNA"/>
</dbReference>
<reference evidence="3" key="1">
    <citation type="journal article" date="2019" name="Int. J. Syst. Evol. Microbiol.">
        <title>The Global Catalogue of Microorganisms (GCM) 10K type strain sequencing project: providing services to taxonomists for standard genome sequencing and annotation.</title>
        <authorList>
            <consortium name="The Broad Institute Genomics Platform"/>
            <consortium name="The Broad Institute Genome Sequencing Center for Infectious Disease"/>
            <person name="Wu L."/>
            <person name="Ma J."/>
        </authorList>
    </citation>
    <scope>NUCLEOTIDE SEQUENCE [LARGE SCALE GENOMIC DNA]</scope>
    <source>
        <strain evidence="3">CCUG 56756</strain>
    </source>
</reference>
<gene>
    <name evidence="2" type="ORF">ACFQ1X_16190</name>
</gene>
<comment type="caution">
    <text evidence="2">The sequence shown here is derived from an EMBL/GenBank/DDBJ whole genome shotgun (WGS) entry which is preliminary data.</text>
</comment>
<keyword evidence="1" id="KW-1133">Transmembrane helix</keyword>
<dbReference type="Proteomes" id="UP001597109">
    <property type="component" value="Unassembled WGS sequence"/>
</dbReference>
<proteinExistence type="predicted"/>